<keyword evidence="3" id="KW-1185">Reference proteome</keyword>
<reference evidence="2 3" key="1">
    <citation type="submission" date="2018-12" db="EMBL/GenBank/DDBJ databases">
        <authorList>
            <person name="Feng G."/>
            <person name="Zhu H."/>
        </authorList>
    </citation>
    <scope>NUCLEOTIDE SEQUENCE [LARGE SCALE GENOMIC DNA]</scope>
    <source>
        <strain evidence="2 3">KCTC 12533</strain>
    </source>
</reference>
<evidence type="ECO:0000256" key="1">
    <source>
        <dbReference type="SAM" id="MobiDB-lite"/>
    </source>
</evidence>
<proteinExistence type="predicted"/>
<dbReference type="Pfam" id="PF11338">
    <property type="entry name" value="DUF3140"/>
    <property type="match status" value="1"/>
</dbReference>
<evidence type="ECO:0000313" key="2">
    <source>
        <dbReference type="EMBL" id="RSK48926.1"/>
    </source>
</evidence>
<protein>
    <submittedName>
        <fullName evidence="2">DUF3140 domain-containing protein</fullName>
    </submittedName>
</protein>
<comment type="caution">
    <text evidence="2">The sequence shown here is derived from an EMBL/GenBank/DDBJ whole genome shotgun (WGS) entry which is preliminary data.</text>
</comment>
<dbReference type="RefSeq" id="WP_125419713.1">
    <property type="nucleotide sequence ID" value="NZ_RWIT01000004.1"/>
</dbReference>
<dbReference type="PANTHER" id="PTHR40630:SF1">
    <property type="entry name" value="DNA-BINDING PROTEIN"/>
    <property type="match status" value="1"/>
</dbReference>
<gene>
    <name evidence="2" type="ORF">EI291_10220</name>
</gene>
<accession>A0A428KR53</accession>
<dbReference type="OrthoDB" id="513524at2"/>
<dbReference type="AlphaFoldDB" id="A0A428KR53"/>
<dbReference type="Proteomes" id="UP000273500">
    <property type="component" value="Unassembled WGS sequence"/>
</dbReference>
<dbReference type="InterPro" id="IPR021487">
    <property type="entry name" value="DUF3140"/>
</dbReference>
<organism evidence="2 3">
    <name type="scientific">Hymenobacter rigui</name>
    <dbReference type="NCBI Taxonomy" id="334424"/>
    <lineage>
        <taxon>Bacteria</taxon>
        <taxon>Pseudomonadati</taxon>
        <taxon>Bacteroidota</taxon>
        <taxon>Cytophagia</taxon>
        <taxon>Cytophagales</taxon>
        <taxon>Hymenobacteraceae</taxon>
        <taxon>Hymenobacter</taxon>
    </lineage>
</organism>
<dbReference type="EMBL" id="RWIT01000004">
    <property type="protein sequence ID" value="RSK48926.1"/>
    <property type="molecule type" value="Genomic_DNA"/>
</dbReference>
<dbReference type="PANTHER" id="PTHR40630">
    <property type="entry name" value="POSSIBLE DNA-BINDING PROTEIN"/>
    <property type="match status" value="1"/>
</dbReference>
<evidence type="ECO:0000313" key="3">
    <source>
        <dbReference type="Proteomes" id="UP000273500"/>
    </source>
</evidence>
<name>A0A428KR53_9BACT</name>
<feature type="region of interest" description="Disordered" evidence="1">
    <location>
        <begin position="31"/>
        <end position="54"/>
    </location>
</feature>
<feature type="compositionally biased region" description="Low complexity" evidence="1">
    <location>
        <begin position="37"/>
        <end position="50"/>
    </location>
</feature>
<sequence length="115" mass="13005">MTTAKTTPDDIQAAFKKDVNMTASELEKWLKTDESKSVGQDSGDGSSVGHHSGEKIVRILHKKKADLTAADEEHMHKVHSYISRHLAQGPHDKKDVETSRWRYSLMNWGHDPLKK</sequence>